<dbReference type="SUPFAM" id="SSF55874">
    <property type="entry name" value="ATPase domain of HSP90 chaperone/DNA topoisomerase II/histidine kinase"/>
    <property type="match status" value="1"/>
</dbReference>
<evidence type="ECO:0000256" key="10">
    <source>
        <dbReference type="ARBA" id="ARBA00022840"/>
    </source>
</evidence>
<evidence type="ECO:0000256" key="11">
    <source>
        <dbReference type="ARBA" id="ARBA00022989"/>
    </source>
</evidence>
<keyword evidence="8" id="KW-0547">Nucleotide-binding</keyword>
<dbReference type="InterPro" id="IPR029151">
    <property type="entry name" value="Sensor-like_sf"/>
</dbReference>
<keyword evidence="6" id="KW-0808">Transferase</keyword>
<dbReference type="AlphaFoldDB" id="A0A5Q2TT52"/>
<evidence type="ECO:0000256" key="12">
    <source>
        <dbReference type="ARBA" id="ARBA00023012"/>
    </source>
</evidence>
<dbReference type="InterPro" id="IPR004358">
    <property type="entry name" value="Sig_transdc_His_kin-like_C"/>
</dbReference>
<evidence type="ECO:0000256" key="3">
    <source>
        <dbReference type="ARBA" id="ARBA00012438"/>
    </source>
</evidence>
<gene>
    <name evidence="17" type="ORF">GI584_23535</name>
</gene>
<dbReference type="Gene3D" id="1.10.287.130">
    <property type="match status" value="1"/>
</dbReference>
<evidence type="ECO:0000256" key="9">
    <source>
        <dbReference type="ARBA" id="ARBA00022777"/>
    </source>
</evidence>
<dbReference type="Proteomes" id="UP000339690">
    <property type="component" value="Chromosome"/>
</dbReference>
<keyword evidence="18" id="KW-1185">Reference proteome</keyword>
<dbReference type="PROSITE" id="PS50112">
    <property type="entry name" value="PAS"/>
    <property type="match status" value="1"/>
</dbReference>
<dbReference type="PRINTS" id="PR00344">
    <property type="entry name" value="BCTRLSENSOR"/>
</dbReference>
<dbReference type="InterPro" id="IPR005467">
    <property type="entry name" value="His_kinase_dom"/>
</dbReference>
<dbReference type="InterPro" id="IPR039506">
    <property type="entry name" value="SPOB_a"/>
</dbReference>
<dbReference type="RefSeq" id="WP_153792848.1">
    <property type="nucleotide sequence ID" value="NZ_CP045915.1"/>
</dbReference>
<accession>A0A5Q2TT52</accession>
<dbReference type="InterPro" id="IPR036890">
    <property type="entry name" value="HATPase_C_sf"/>
</dbReference>
<dbReference type="GO" id="GO:0000155">
    <property type="term" value="F:phosphorelay sensor kinase activity"/>
    <property type="evidence" value="ECO:0007669"/>
    <property type="project" value="InterPro"/>
</dbReference>
<dbReference type="InterPro" id="IPR033463">
    <property type="entry name" value="sCache_3"/>
</dbReference>
<dbReference type="InterPro" id="IPR003594">
    <property type="entry name" value="HATPase_dom"/>
</dbReference>
<dbReference type="FunFam" id="3.30.450.20:FF:000018">
    <property type="entry name" value="Sensor histidine kinase DcuS"/>
    <property type="match status" value="1"/>
</dbReference>
<dbReference type="SUPFAM" id="SSF55890">
    <property type="entry name" value="Sporulation response regulatory protein Spo0B"/>
    <property type="match status" value="1"/>
</dbReference>
<dbReference type="Pfam" id="PF17203">
    <property type="entry name" value="sCache_3_2"/>
    <property type="match status" value="1"/>
</dbReference>
<keyword evidence="4" id="KW-1003">Cell membrane</keyword>
<keyword evidence="10" id="KW-0067">ATP-binding</keyword>
<keyword evidence="11 14" id="KW-1133">Transmembrane helix</keyword>
<name>A0A5Q2TT52_9BACI</name>
<dbReference type="Pfam" id="PF14689">
    <property type="entry name" value="SPOB_a"/>
    <property type="match status" value="1"/>
</dbReference>
<dbReference type="InterPro" id="IPR013767">
    <property type="entry name" value="PAS_fold"/>
</dbReference>
<dbReference type="InterPro" id="IPR016120">
    <property type="entry name" value="Sig_transdc_His_kin_SpoOB"/>
</dbReference>
<comment type="subcellular location">
    <subcellularLocation>
        <location evidence="2">Cell membrane</location>
        <topology evidence="2">Multi-pass membrane protein</topology>
    </subcellularLocation>
</comment>
<dbReference type="GO" id="GO:0005886">
    <property type="term" value="C:plasma membrane"/>
    <property type="evidence" value="ECO:0007669"/>
    <property type="project" value="UniProtKB-SubCell"/>
</dbReference>
<evidence type="ECO:0000259" key="15">
    <source>
        <dbReference type="PROSITE" id="PS50109"/>
    </source>
</evidence>
<dbReference type="SMART" id="SM00387">
    <property type="entry name" value="HATPase_c"/>
    <property type="match status" value="1"/>
</dbReference>
<dbReference type="GO" id="GO:0006355">
    <property type="term" value="P:regulation of DNA-templated transcription"/>
    <property type="evidence" value="ECO:0007669"/>
    <property type="project" value="InterPro"/>
</dbReference>
<evidence type="ECO:0000313" key="18">
    <source>
        <dbReference type="Proteomes" id="UP000339690"/>
    </source>
</evidence>
<dbReference type="NCBIfam" id="TIGR00229">
    <property type="entry name" value="sensory_box"/>
    <property type="match status" value="1"/>
</dbReference>
<evidence type="ECO:0000256" key="2">
    <source>
        <dbReference type="ARBA" id="ARBA00004651"/>
    </source>
</evidence>
<dbReference type="Pfam" id="PF00989">
    <property type="entry name" value="PAS"/>
    <property type="match status" value="1"/>
</dbReference>
<feature type="domain" description="PAS" evidence="16">
    <location>
        <begin position="211"/>
        <end position="251"/>
    </location>
</feature>
<dbReference type="Gene3D" id="3.30.450.20">
    <property type="entry name" value="PAS domain"/>
    <property type="match status" value="2"/>
</dbReference>
<dbReference type="EMBL" id="CP045915">
    <property type="protein sequence ID" value="QGH36840.1"/>
    <property type="molecule type" value="Genomic_DNA"/>
</dbReference>
<proteinExistence type="predicted"/>
<reference evidence="17 18" key="1">
    <citation type="submission" date="2019-11" db="EMBL/GenBank/DDBJ databases">
        <title>Gracilibacillus salitolerans sp. nov., a moderate halophile isolated from a saline soil in northwest China.</title>
        <authorList>
            <person name="Gan L."/>
        </authorList>
    </citation>
    <scope>NUCLEOTIDE SEQUENCE [LARGE SCALE GENOMIC DNA]</scope>
    <source>
        <strain evidence="17 18">SCU50</strain>
    </source>
</reference>
<evidence type="ECO:0000256" key="5">
    <source>
        <dbReference type="ARBA" id="ARBA00022553"/>
    </source>
</evidence>
<evidence type="ECO:0000313" key="17">
    <source>
        <dbReference type="EMBL" id="QGH36840.1"/>
    </source>
</evidence>
<evidence type="ECO:0000256" key="14">
    <source>
        <dbReference type="SAM" id="Phobius"/>
    </source>
</evidence>
<evidence type="ECO:0000256" key="4">
    <source>
        <dbReference type="ARBA" id="ARBA00022475"/>
    </source>
</evidence>
<dbReference type="PANTHER" id="PTHR43547:SF3">
    <property type="entry name" value="SENSOR PROTEIN CITS"/>
    <property type="match status" value="1"/>
</dbReference>
<dbReference type="EC" id="2.7.13.3" evidence="3"/>
<dbReference type="SUPFAM" id="SSF55785">
    <property type="entry name" value="PYP-like sensor domain (PAS domain)"/>
    <property type="match status" value="1"/>
</dbReference>
<keyword evidence="9" id="KW-0418">Kinase</keyword>
<dbReference type="InterPro" id="IPR000014">
    <property type="entry name" value="PAS"/>
</dbReference>
<keyword evidence="5" id="KW-0597">Phosphoprotein</keyword>
<keyword evidence="12" id="KW-0902">Two-component regulatory system</keyword>
<dbReference type="Pfam" id="PF02518">
    <property type="entry name" value="HATPase_c"/>
    <property type="match status" value="1"/>
</dbReference>
<comment type="catalytic activity">
    <reaction evidence="1">
        <text>ATP + protein L-histidine = ADP + protein N-phospho-L-histidine.</text>
        <dbReference type="EC" id="2.7.13.3"/>
    </reaction>
</comment>
<evidence type="ECO:0000256" key="7">
    <source>
        <dbReference type="ARBA" id="ARBA00022692"/>
    </source>
</evidence>
<feature type="domain" description="Histidine kinase" evidence="15">
    <location>
        <begin position="333"/>
        <end position="526"/>
    </location>
</feature>
<dbReference type="CDD" id="cd16915">
    <property type="entry name" value="HATPase_DpiB-CitA-like"/>
    <property type="match status" value="1"/>
</dbReference>
<keyword evidence="7 14" id="KW-0812">Transmembrane</keyword>
<sequence length="534" mass="59435">MAKKFSLKTKILTLIISLLLFVTILVTGIYGYIEWNQTKNAMGERALIVATSISLMPEVIDAFELDEPSEVIQPIAEKIRDKVGAEFIVVGNKNSIRYSHTQEFKIGRKMVGGDNDQALIHGEYYKSEAVGSLGPSLRGKAPIFNDQGEIIGLVSVGFMLEDIRGTIYDRLKVLYITGLGVLGLGIIGGVFLTRSIRNDILGLEPHEIVSLYRERKAVLRSVKEGIIAIDSDGIITILNYSARKMLGLTEDVKFKHINEVLPNTKMFTVLHEGKADVDDEMILRDRVVIVNRTPIYENGEAVGVVASFRDKTEIQQMLNALSEVKSYSQDLRAQTHEYTNKLYVLSGLLQLGNYQEAIDLIQEEYEQHQHQTKTLFKYIEDQTVQAILLGKIGKASEKKVELIIDENSSLSQLPKHINTSKMITILGNLLDNAIEAVSDGESKKVNFFATDIGNDIIFEVSDEGYGIPADLQSKIFEKSFSTKGADDRGYGLSIVEEVVEELRGNIEVQSKEGEGTVFTVYLPKQVEEGDDAKC</sequence>
<organism evidence="17 18">
    <name type="scientific">Gracilibacillus salitolerans</name>
    <dbReference type="NCBI Taxonomy" id="2663022"/>
    <lineage>
        <taxon>Bacteria</taxon>
        <taxon>Bacillati</taxon>
        <taxon>Bacillota</taxon>
        <taxon>Bacilli</taxon>
        <taxon>Bacillales</taxon>
        <taxon>Bacillaceae</taxon>
        <taxon>Gracilibacillus</taxon>
    </lineage>
</organism>
<evidence type="ECO:0000256" key="1">
    <source>
        <dbReference type="ARBA" id="ARBA00000085"/>
    </source>
</evidence>
<dbReference type="SUPFAM" id="SSF103190">
    <property type="entry name" value="Sensory domain-like"/>
    <property type="match status" value="1"/>
</dbReference>
<dbReference type="InterPro" id="IPR035965">
    <property type="entry name" value="PAS-like_dom_sf"/>
</dbReference>
<evidence type="ECO:0000256" key="6">
    <source>
        <dbReference type="ARBA" id="ARBA00022679"/>
    </source>
</evidence>
<protein>
    <recommendedName>
        <fullName evidence="3">histidine kinase</fullName>
        <ecNumber evidence="3">2.7.13.3</ecNumber>
    </recommendedName>
</protein>
<evidence type="ECO:0000256" key="8">
    <source>
        <dbReference type="ARBA" id="ARBA00022741"/>
    </source>
</evidence>
<dbReference type="PANTHER" id="PTHR43547">
    <property type="entry name" value="TWO-COMPONENT HISTIDINE KINASE"/>
    <property type="match status" value="1"/>
</dbReference>
<keyword evidence="13 14" id="KW-0472">Membrane</keyword>
<evidence type="ECO:0000256" key="13">
    <source>
        <dbReference type="ARBA" id="ARBA00023136"/>
    </source>
</evidence>
<dbReference type="KEGG" id="grc:GI584_23535"/>
<dbReference type="GO" id="GO:0005524">
    <property type="term" value="F:ATP binding"/>
    <property type="evidence" value="ECO:0007669"/>
    <property type="project" value="UniProtKB-KW"/>
</dbReference>
<dbReference type="PROSITE" id="PS50109">
    <property type="entry name" value="HIS_KIN"/>
    <property type="match status" value="1"/>
</dbReference>
<evidence type="ECO:0000259" key="16">
    <source>
        <dbReference type="PROSITE" id="PS50112"/>
    </source>
</evidence>
<feature type="transmembrane region" description="Helical" evidence="14">
    <location>
        <begin position="12"/>
        <end position="33"/>
    </location>
</feature>
<feature type="transmembrane region" description="Helical" evidence="14">
    <location>
        <begin position="173"/>
        <end position="192"/>
    </location>
</feature>
<dbReference type="Gene3D" id="3.30.565.10">
    <property type="entry name" value="Histidine kinase-like ATPase, C-terminal domain"/>
    <property type="match status" value="1"/>
</dbReference>